<dbReference type="GO" id="GO:0005886">
    <property type="term" value="C:plasma membrane"/>
    <property type="evidence" value="ECO:0007669"/>
    <property type="project" value="TreeGrafter"/>
</dbReference>
<dbReference type="GO" id="GO:0030335">
    <property type="term" value="P:positive regulation of cell migration"/>
    <property type="evidence" value="ECO:0007669"/>
    <property type="project" value="TreeGrafter"/>
</dbReference>
<name>A0A9Q0DPY2_9TELE</name>
<dbReference type="OrthoDB" id="9988752at2759"/>
<dbReference type="GO" id="GO:0030215">
    <property type="term" value="F:semaphorin receptor binding"/>
    <property type="evidence" value="ECO:0007669"/>
    <property type="project" value="InterPro"/>
</dbReference>
<dbReference type="Proteomes" id="UP001148018">
    <property type="component" value="Unassembled WGS sequence"/>
</dbReference>
<protein>
    <recommendedName>
        <fullName evidence="3">Sema domain-containing protein</fullName>
    </recommendedName>
</protein>
<evidence type="ECO:0000259" key="3">
    <source>
        <dbReference type="PROSITE" id="PS51004"/>
    </source>
</evidence>
<evidence type="ECO:0000313" key="4">
    <source>
        <dbReference type="EMBL" id="KAJ3592267.1"/>
    </source>
</evidence>
<dbReference type="EMBL" id="JANIIK010000113">
    <property type="protein sequence ID" value="KAJ3592267.1"/>
    <property type="molecule type" value="Genomic_DNA"/>
</dbReference>
<accession>A0A9Q0DPY2</accession>
<dbReference type="Gene3D" id="2.130.10.10">
    <property type="entry name" value="YVTN repeat-like/Quinoprotein amine dehydrogenase"/>
    <property type="match status" value="1"/>
</dbReference>
<dbReference type="Pfam" id="PF01403">
    <property type="entry name" value="Sema"/>
    <property type="match status" value="1"/>
</dbReference>
<evidence type="ECO:0000256" key="1">
    <source>
        <dbReference type="ARBA" id="ARBA00023180"/>
    </source>
</evidence>
<comment type="caution">
    <text evidence="4">The sequence shown here is derived from an EMBL/GenBank/DDBJ whole genome shotgun (WGS) entry which is preliminary data.</text>
</comment>
<dbReference type="SMART" id="SM00630">
    <property type="entry name" value="Sema"/>
    <property type="match status" value="1"/>
</dbReference>
<dbReference type="PROSITE" id="PS51004">
    <property type="entry name" value="SEMA"/>
    <property type="match status" value="1"/>
</dbReference>
<keyword evidence="1" id="KW-0325">Glycoprotein</keyword>
<gene>
    <name evidence="4" type="ORF">NHX12_007395</name>
</gene>
<dbReference type="GO" id="GO:0045499">
    <property type="term" value="F:chemorepellent activity"/>
    <property type="evidence" value="ECO:0007669"/>
    <property type="project" value="TreeGrafter"/>
</dbReference>
<comment type="caution">
    <text evidence="2">Lacks conserved residue(s) required for the propagation of feature annotation.</text>
</comment>
<sequence length="295" mass="33094">MSSVLDRVNGVARCPYDPRHNSTAVVTESGELYAATVIDFSGRDPPHFISAYDIGLFTFFFLRENAVEHDCGRTVYSRVARVCKNDVGGRFLLEDTWTTFMKARLNCSRSGEIPFYYDELQSTYYLSEQDLIYGIFTTNVNSIAASAVCAFNLSAITRAFNGPFRSQENPRSTLQDAQRLYLMNDVVQPVSVDPLVMQDDVRFSSLVVDIVQGMDTLYHVMYIGTEYGTILKALATTNKSLQGCYLEEMELLPPGVREPILSLQILHSDRSLFVGLSNGVLKIPLERCSTYATQM</sequence>
<keyword evidence="5" id="KW-1185">Reference proteome</keyword>
<dbReference type="GO" id="GO:0071526">
    <property type="term" value="P:semaphorin-plexin signaling pathway"/>
    <property type="evidence" value="ECO:0007669"/>
    <property type="project" value="TreeGrafter"/>
</dbReference>
<feature type="domain" description="Sema" evidence="3">
    <location>
        <begin position="1"/>
        <end position="285"/>
    </location>
</feature>
<evidence type="ECO:0000256" key="2">
    <source>
        <dbReference type="PROSITE-ProRule" id="PRU00352"/>
    </source>
</evidence>
<dbReference type="AlphaFoldDB" id="A0A9Q0DPY2"/>
<dbReference type="GO" id="GO:0007411">
    <property type="term" value="P:axon guidance"/>
    <property type="evidence" value="ECO:0007669"/>
    <property type="project" value="TreeGrafter"/>
</dbReference>
<dbReference type="InterPro" id="IPR001627">
    <property type="entry name" value="Semap_dom"/>
</dbReference>
<dbReference type="PANTHER" id="PTHR11036:SF39">
    <property type="entry name" value="SEMAPHORIN-5B"/>
    <property type="match status" value="1"/>
</dbReference>
<dbReference type="InterPro" id="IPR036352">
    <property type="entry name" value="Semap_dom_sf"/>
</dbReference>
<dbReference type="PANTHER" id="PTHR11036">
    <property type="entry name" value="SEMAPHORIN"/>
    <property type="match status" value="1"/>
</dbReference>
<dbReference type="InterPro" id="IPR027231">
    <property type="entry name" value="Semaphorin"/>
</dbReference>
<dbReference type="GO" id="GO:0001755">
    <property type="term" value="P:neural crest cell migration"/>
    <property type="evidence" value="ECO:0007669"/>
    <property type="project" value="TreeGrafter"/>
</dbReference>
<proteinExistence type="predicted"/>
<reference evidence="4" key="1">
    <citation type="submission" date="2022-07" db="EMBL/GenBank/DDBJ databases">
        <title>Chromosome-level genome of Muraenolepis orangiensis.</title>
        <authorList>
            <person name="Kim J."/>
        </authorList>
    </citation>
    <scope>NUCLEOTIDE SEQUENCE</scope>
    <source>
        <strain evidence="4">KU_S4_2022</strain>
        <tissue evidence="4">Muscle</tissue>
    </source>
</reference>
<organism evidence="4 5">
    <name type="scientific">Muraenolepis orangiensis</name>
    <name type="common">Patagonian moray cod</name>
    <dbReference type="NCBI Taxonomy" id="630683"/>
    <lineage>
        <taxon>Eukaryota</taxon>
        <taxon>Metazoa</taxon>
        <taxon>Chordata</taxon>
        <taxon>Craniata</taxon>
        <taxon>Vertebrata</taxon>
        <taxon>Euteleostomi</taxon>
        <taxon>Actinopterygii</taxon>
        <taxon>Neopterygii</taxon>
        <taxon>Teleostei</taxon>
        <taxon>Neoteleostei</taxon>
        <taxon>Acanthomorphata</taxon>
        <taxon>Zeiogadaria</taxon>
        <taxon>Gadariae</taxon>
        <taxon>Gadiformes</taxon>
        <taxon>Muraenolepidoidei</taxon>
        <taxon>Muraenolepididae</taxon>
        <taxon>Muraenolepis</taxon>
    </lineage>
</organism>
<evidence type="ECO:0000313" key="5">
    <source>
        <dbReference type="Proteomes" id="UP001148018"/>
    </source>
</evidence>
<dbReference type="SUPFAM" id="SSF101912">
    <property type="entry name" value="Sema domain"/>
    <property type="match status" value="1"/>
</dbReference>
<dbReference type="InterPro" id="IPR015943">
    <property type="entry name" value="WD40/YVTN_repeat-like_dom_sf"/>
</dbReference>